<comment type="caution">
    <text evidence="1">The sequence shown here is derived from an EMBL/GenBank/DDBJ whole genome shotgun (WGS) entry which is preliminary data.</text>
</comment>
<dbReference type="RefSeq" id="WP_164692393.1">
    <property type="nucleotide sequence ID" value="NZ_JAAIKB010000001.1"/>
</dbReference>
<dbReference type="Proteomes" id="UP000475385">
    <property type="component" value="Unassembled WGS sequence"/>
</dbReference>
<keyword evidence="2" id="KW-1185">Reference proteome</keyword>
<name>A0A6M1LE86_9PROT</name>
<reference evidence="1 2" key="1">
    <citation type="submission" date="2020-03" db="EMBL/GenBank/DDBJ databases">
        <title>Roseomonas stagni sp. nov., isolated from pond water in Japan.</title>
        <authorList>
            <person name="Furuhata K."/>
            <person name="Miyamoto H."/>
            <person name="Goto K."/>
        </authorList>
    </citation>
    <scope>NUCLEOTIDE SEQUENCE [LARGE SCALE GENOMIC DNA]</scope>
    <source>
        <strain evidence="1 2">PeD5</strain>
    </source>
</reference>
<evidence type="ECO:0000313" key="1">
    <source>
        <dbReference type="EMBL" id="NGM18501.1"/>
    </source>
</evidence>
<evidence type="ECO:0000313" key="2">
    <source>
        <dbReference type="Proteomes" id="UP000475385"/>
    </source>
</evidence>
<proteinExistence type="predicted"/>
<dbReference type="EMBL" id="JAAIKB010000001">
    <property type="protein sequence ID" value="NGM18501.1"/>
    <property type="molecule type" value="Genomic_DNA"/>
</dbReference>
<protein>
    <submittedName>
        <fullName evidence="1">Uncharacterized protein</fullName>
    </submittedName>
</protein>
<gene>
    <name evidence="1" type="ORF">G3576_00650</name>
</gene>
<organism evidence="1 2">
    <name type="scientific">Falsiroseomonas algicola</name>
    <dbReference type="NCBI Taxonomy" id="2716930"/>
    <lineage>
        <taxon>Bacteria</taxon>
        <taxon>Pseudomonadati</taxon>
        <taxon>Pseudomonadota</taxon>
        <taxon>Alphaproteobacteria</taxon>
        <taxon>Acetobacterales</taxon>
        <taxon>Roseomonadaceae</taxon>
        <taxon>Falsiroseomonas</taxon>
    </lineage>
</organism>
<dbReference type="AlphaFoldDB" id="A0A6M1LE86"/>
<sequence length="501" mass="55092">MLERPSKPDADSEAIARLSDLTGIDIAHFRAKRTIRDPATHGAVALRNLVRIVNPFADEPIEGVADRGALSAAVATHYGKDPAGWEATLGSIVDHFFAARPLSLFSPLDGEALPLRAEVLGTRTRWMQWIVLGKRRLRILALEANTPVGIWYPERNEFLLVRTGIPKPEEFVRHMVYAVVERPAAFLRWLEAASHRRARRAFIVGEARPSHFMAQTLGFLHRHMQDRILPFLEEGHLLVILSDRSFIQPLTVFPELRNRATLMVSVQEAPALLAGLGLHCRLNDRRIGNTDYGWTARLGGRTAEADEYGVWVGIDAERMRFDNQVEGFAACLRRLADVAKGEGRRLKVYWDGWTLAAGNRPRERDLEVIGRIDEIAARIKAMLPQDVAEERLQGRSAEEKIGLASGCRIAIATFGTATILPTCALGIPTVTYHAPAMFDAIPIASGKYCDPAHTLPVPPEAITLVGGMAAEPHKQVFAVAVPALLATLEQAITASPATAAN</sequence>
<accession>A0A6M1LE86</accession>